<protein>
    <recommendedName>
        <fullName evidence="1">AB hydrolase-1 domain-containing protein</fullName>
    </recommendedName>
</protein>
<organism evidence="2 3">
    <name type="scientific">Cephalotrichum gorgonifer</name>
    <dbReference type="NCBI Taxonomy" id="2041049"/>
    <lineage>
        <taxon>Eukaryota</taxon>
        <taxon>Fungi</taxon>
        <taxon>Dikarya</taxon>
        <taxon>Ascomycota</taxon>
        <taxon>Pezizomycotina</taxon>
        <taxon>Sordariomycetes</taxon>
        <taxon>Hypocreomycetidae</taxon>
        <taxon>Microascales</taxon>
        <taxon>Microascaceae</taxon>
        <taxon>Cephalotrichum</taxon>
    </lineage>
</organism>
<evidence type="ECO:0000259" key="1">
    <source>
        <dbReference type="Pfam" id="PF00561"/>
    </source>
</evidence>
<feature type="domain" description="AB hydrolase-1" evidence="1">
    <location>
        <begin position="18"/>
        <end position="127"/>
    </location>
</feature>
<dbReference type="InterPro" id="IPR029058">
    <property type="entry name" value="AB_hydrolase_fold"/>
</dbReference>
<name>A0AAE8MYD1_9PEZI</name>
<dbReference type="Pfam" id="PF00561">
    <property type="entry name" value="Abhydrolase_1"/>
    <property type="match status" value="1"/>
</dbReference>
<reference evidence="2" key="1">
    <citation type="submission" date="2018-03" db="EMBL/GenBank/DDBJ databases">
        <authorList>
            <person name="Guldener U."/>
        </authorList>
    </citation>
    <scope>NUCLEOTIDE SEQUENCE</scope>
</reference>
<dbReference type="Proteomes" id="UP001187682">
    <property type="component" value="Unassembled WGS sequence"/>
</dbReference>
<dbReference type="PRINTS" id="PR00111">
    <property type="entry name" value="ABHYDROLASE"/>
</dbReference>
<accession>A0AAE8MYD1</accession>
<keyword evidence="3" id="KW-1185">Reference proteome</keyword>
<dbReference type="AlphaFoldDB" id="A0AAE8MYD1"/>
<evidence type="ECO:0000313" key="3">
    <source>
        <dbReference type="Proteomes" id="UP001187682"/>
    </source>
</evidence>
<dbReference type="InterPro" id="IPR000073">
    <property type="entry name" value="AB_hydrolase_1"/>
</dbReference>
<dbReference type="Gene3D" id="3.40.50.1820">
    <property type="entry name" value="alpha/beta hydrolase"/>
    <property type="match status" value="1"/>
</dbReference>
<dbReference type="PANTHER" id="PTHR43798">
    <property type="entry name" value="MONOACYLGLYCEROL LIPASE"/>
    <property type="match status" value="1"/>
</dbReference>
<comment type="caution">
    <text evidence="2">The sequence shown here is derived from an EMBL/GenBank/DDBJ whole genome shotgun (WGS) entry which is preliminary data.</text>
</comment>
<dbReference type="InterPro" id="IPR050266">
    <property type="entry name" value="AB_hydrolase_sf"/>
</dbReference>
<sequence length="253" mass="27300">MRSASKMRFLEFQGNGTPLLMIHGLGCASSFEYPHVALAPALRGRRIFLIDLLGFGYSDCPDDFGYSVEDHALQIYRFVEEQGFDEVDIFGHSMGGSIAIEAADLLGSKIKHLILSEANLDSGGGEASRLIAAYEETDYINGGHLKTFNEAHADGATDWAATMRAASALAVHRGARSLVDGASPDWRSRFVRHPARKTFIFGEHSLPDPDTERLSSEGILVPVVPNAGHSMGLENPHGLAEAIAEGLSDPAQH</sequence>
<evidence type="ECO:0000313" key="2">
    <source>
        <dbReference type="EMBL" id="SPO01869.1"/>
    </source>
</evidence>
<dbReference type="SUPFAM" id="SSF53474">
    <property type="entry name" value="alpha/beta-Hydrolases"/>
    <property type="match status" value="1"/>
</dbReference>
<dbReference type="EMBL" id="ONZQ02000005">
    <property type="protein sequence ID" value="SPO01869.1"/>
    <property type="molecule type" value="Genomic_DNA"/>
</dbReference>
<gene>
    <name evidence="2" type="ORF">DNG_04542</name>
</gene>
<proteinExistence type="predicted"/>